<name>A0A9X2IVV9_9NOCA</name>
<dbReference type="SUPFAM" id="SSF48317">
    <property type="entry name" value="Acid phosphatase/Vanadium-dependent haloperoxidase"/>
    <property type="match status" value="1"/>
</dbReference>
<dbReference type="AlphaFoldDB" id="A0A9X2IVV9"/>
<accession>A0A9X2IVV9</accession>
<feature type="transmembrane region" description="Helical" evidence="1">
    <location>
        <begin position="110"/>
        <end position="132"/>
    </location>
</feature>
<feature type="transmembrane region" description="Helical" evidence="1">
    <location>
        <begin position="78"/>
        <end position="98"/>
    </location>
</feature>
<keyword evidence="1" id="KW-1133">Transmembrane helix</keyword>
<feature type="transmembrane region" description="Helical" evidence="1">
    <location>
        <begin position="167"/>
        <end position="185"/>
    </location>
</feature>
<dbReference type="InterPro" id="IPR000326">
    <property type="entry name" value="PAP2/HPO"/>
</dbReference>
<comment type="caution">
    <text evidence="3">The sequence shown here is derived from an EMBL/GenBank/DDBJ whole genome shotgun (WGS) entry which is preliminary data.</text>
</comment>
<proteinExistence type="predicted"/>
<evidence type="ECO:0000259" key="2">
    <source>
        <dbReference type="Pfam" id="PF01569"/>
    </source>
</evidence>
<gene>
    <name evidence="3" type="ORF">NDR86_01750</name>
</gene>
<reference evidence="3" key="1">
    <citation type="submission" date="2022-06" db="EMBL/GenBank/DDBJ databases">
        <title>Novel species in genus nocardia.</title>
        <authorList>
            <person name="Li F."/>
        </authorList>
    </citation>
    <scope>NUCLEOTIDE SEQUENCE</scope>
    <source>
        <strain evidence="3">CDC141</strain>
    </source>
</reference>
<evidence type="ECO:0000313" key="3">
    <source>
        <dbReference type="EMBL" id="MCM6772195.1"/>
    </source>
</evidence>
<feature type="transmembrane region" description="Helical" evidence="1">
    <location>
        <begin position="51"/>
        <end position="71"/>
    </location>
</feature>
<dbReference type="RefSeq" id="WP_251909064.1">
    <property type="nucleotide sequence ID" value="NZ_JAMRXG010000001.1"/>
</dbReference>
<dbReference type="InterPro" id="IPR036938">
    <property type="entry name" value="PAP2/HPO_sf"/>
</dbReference>
<evidence type="ECO:0000256" key="1">
    <source>
        <dbReference type="SAM" id="Phobius"/>
    </source>
</evidence>
<dbReference type="Pfam" id="PF01569">
    <property type="entry name" value="PAP2"/>
    <property type="match status" value="1"/>
</dbReference>
<keyword evidence="1" id="KW-0812">Transmembrane</keyword>
<protein>
    <submittedName>
        <fullName evidence="3">Phosphatase PAP2 family protein</fullName>
    </submittedName>
</protein>
<organism evidence="3 4">
    <name type="scientific">Nocardia pulmonis</name>
    <dbReference type="NCBI Taxonomy" id="2951408"/>
    <lineage>
        <taxon>Bacteria</taxon>
        <taxon>Bacillati</taxon>
        <taxon>Actinomycetota</taxon>
        <taxon>Actinomycetes</taxon>
        <taxon>Mycobacteriales</taxon>
        <taxon>Nocardiaceae</taxon>
        <taxon>Nocardia</taxon>
    </lineage>
</organism>
<evidence type="ECO:0000313" key="4">
    <source>
        <dbReference type="Proteomes" id="UP001139157"/>
    </source>
</evidence>
<dbReference type="EMBL" id="JAMRXG010000001">
    <property type="protein sequence ID" value="MCM6772195.1"/>
    <property type="molecule type" value="Genomic_DNA"/>
</dbReference>
<dbReference type="Gene3D" id="1.20.144.10">
    <property type="entry name" value="Phosphatidic acid phosphatase type 2/haloperoxidase"/>
    <property type="match status" value="1"/>
</dbReference>
<feature type="transmembrane region" description="Helical" evidence="1">
    <location>
        <begin position="139"/>
        <end position="161"/>
    </location>
</feature>
<keyword evidence="4" id="KW-1185">Reference proteome</keyword>
<dbReference type="Proteomes" id="UP001139157">
    <property type="component" value="Unassembled WGS sequence"/>
</dbReference>
<sequence length="207" mass="21834">MWWLIAVTAGLAVTALLPMSFPGDGGPTGVDRAAADLVQRMLGAHPGVFEALVIPSNGYVVLPVLLLGAVWYARRRRWWVVGFLLVAPELVVAINAMLLKPLWHRQLHDYLAYPSGHTVQFVAIATAFVLAAERIRTRIVGIAVAVVVLAGVAIGMIGLGYHHATDVLGGAGAAVGFVTASYAALDSLRARRSAAPTARTTAATPPR</sequence>
<keyword evidence="1" id="KW-0472">Membrane</keyword>
<feature type="domain" description="Phosphatidic acid phosphatase type 2/haloperoxidase" evidence="2">
    <location>
        <begin position="111"/>
        <end position="183"/>
    </location>
</feature>